<dbReference type="EMBL" id="CAJNDS010000118">
    <property type="protein sequence ID" value="CAE6964930.1"/>
    <property type="molecule type" value="Genomic_DNA"/>
</dbReference>
<organism evidence="1 2">
    <name type="scientific">Symbiodinium natans</name>
    <dbReference type="NCBI Taxonomy" id="878477"/>
    <lineage>
        <taxon>Eukaryota</taxon>
        <taxon>Sar</taxon>
        <taxon>Alveolata</taxon>
        <taxon>Dinophyceae</taxon>
        <taxon>Suessiales</taxon>
        <taxon>Symbiodiniaceae</taxon>
        <taxon>Symbiodinium</taxon>
    </lineage>
</organism>
<dbReference type="OrthoDB" id="439826at2759"/>
<dbReference type="AlphaFoldDB" id="A0A812HWR3"/>
<comment type="caution">
    <text evidence="1">The sequence shown here is derived from an EMBL/GenBank/DDBJ whole genome shotgun (WGS) entry which is preliminary data.</text>
</comment>
<sequence>MPGEAHGVALWFDAELFGSIRLSTSPEQPLREHWRQAALCFRSPIEAGSEPLELEAHHDDDAVWITLPRRPSEKLQPGRPPACSCGLHAATSRRRLGALGGLGTLRAQVEKEGGALGGALVLGDGPNLAIRLARIGYCPVVSVGPGMLNASIIQKFATSNGLQGVLKAALRDGDIVPKAAEATRKRRLEADVRFTGWESEADSREEDVEDFLWENLAKSLAEACDADWTAFSEPWYDSMAEDWGFHHYALFARHLHALKRASVQVQVAAPGSWTLCAAAFESEWLARRLRPLPSDLAPWEGIDLRALNTLHAGQPSSGFSIDVFPLVSNKMLQVVSQSVEVMHLPCTWESQLEAWHSVELSLQRPAHGILRPPPPSERKARTGADCDCCIFFYR</sequence>
<keyword evidence="2" id="KW-1185">Reference proteome</keyword>
<proteinExistence type="predicted"/>
<evidence type="ECO:0000313" key="1">
    <source>
        <dbReference type="EMBL" id="CAE6964930.1"/>
    </source>
</evidence>
<accession>A0A812HWR3</accession>
<reference evidence="1" key="1">
    <citation type="submission" date="2021-02" db="EMBL/GenBank/DDBJ databases">
        <authorList>
            <person name="Dougan E. K."/>
            <person name="Rhodes N."/>
            <person name="Thang M."/>
            <person name="Chan C."/>
        </authorList>
    </citation>
    <scope>NUCLEOTIDE SEQUENCE</scope>
</reference>
<name>A0A812HWR3_9DINO</name>
<dbReference type="Gene3D" id="2.70.160.11">
    <property type="entry name" value="Hnrnp arginine n-methyltransferase1"/>
    <property type="match status" value="1"/>
</dbReference>
<protein>
    <submittedName>
        <fullName evidence="1">Art7 protein</fullName>
    </submittedName>
</protein>
<dbReference type="Proteomes" id="UP000604046">
    <property type="component" value="Unassembled WGS sequence"/>
</dbReference>
<evidence type="ECO:0000313" key="2">
    <source>
        <dbReference type="Proteomes" id="UP000604046"/>
    </source>
</evidence>
<gene>
    <name evidence="1" type="primary">Art7</name>
    <name evidence="1" type="ORF">SNAT2548_LOCUS2135</name>
</gene>